<dbReference type="Proteomes" id="UP000095009">
    <property type="component" value="Unassembled WGS sequence"/>
</dbReference>
<dbReference type="InterPro" id="IPR019832">
    <property type="entry name" value="Mn/Fe_SOD_C"/>
</dbReference>
<evidence type="ECO:0000256" key="1">
    <source>
        <dbReference type="ARBA" id="ARBA00037226"/>
    </source>
</evidence>
<dbReference type="SUPFAM" id="SSF54719">
    <property type="entry name" value="Fe,Mn superoxide dismutase (SOD), C-terminal domain"/>
    <property type="match status" value="1"/>
</dbReference>
<dbReference type="PANTHER" id="PTHR43595:SF2">
    <property type="entry name" value="SMALL RIBOSOMAL SUBUNIT PROTEIN MS42"/>
    <property type="match status" value="1"/>
</dbReference>
<dbReference type="SUPFAM" id="SSF46609">
    <property type="entry name" value="Fe,Mn superoxide dismutase (SOD), N-terminal domain"/>
    <property type="match status" value="1"/>
</dbReference>
<sequence length="268" mass="30538">MISRSILSRGIFSNSTQKGFNTALNTRSIHTVPSLTRKVDLAREGIPGLYSAKGFNTAWTDYQTVTLNRLSELTVETENETRSPFHIIQNTSKKIESASVFNYASQALNNHFYFESINYENETITKPSPELLKKINEAFGSLDDFRLDFLRAADEHLGNGWVFLVESPEKSLYILATNNAGSPYTIGRSQILDFNTPYTSESLEALEQIRDGVMTQEKDWPCPLLAVNVWQYAYTSDYSVTGKADFLENWWNKINWDIVNKRLYTGPE</sequence>
<dbReference type="AlphaFoldDB" id="A0A1E3PT79"/>
<dbReference type="InterPro" id="IPR036324">
    <property type="entry name" value="Mn/Fe_SOD_N_sf"/>
</dbReference>
<accession>A0A1E3PT79</accession>
<dbReference type="STRING" id="857566.A0A1E3PT79"/>
<dbReference type="Gene3D" id="3.55.40.20">
    <property type="entry name" value="Iron/manganese superoxide dismutase, C-terminal domain"/>
    <property type="match status" value="1"/>
</dbReference>
<dbReference type="GO" id="GO:0046872">
    <property type="term" value="F:metal ion binding"/>
    <property type="evidence" value="ECO:0007669"/>
    <property type="project" value="InterPro"/>
</dbReference>
<dbReference type="InterPro" id="IPR036314">
    <property type="entry name" value="SOD_C_sf"/>
</dbReference>
<gene>
    <name evidence="3" type="ORF">NADFUDRAFT_54409</name>
</gene>
<dbReference type="Pfam" id="PF02777">
    <property type="entry name" value="Sod_Fe_C"/>
    <property type="match status" value="2"/>
</dbReference>
<dbReference type="EMBL" id="KV454406">
    <property type="protein sequence ID" value="ODQ68027.1"/>
    <property type="molecule type" value="Genomic_DNA"/>
</dbReference>
<comment type="function">
    <text evidence="1">Component of the mitochondrial ribosome (mitoribosome), a dedicated translation machinery responsible for the synthesis of mitochondrial genome-encoded proteins, including at least some of the essential transmembrane subunits of the mitochondrial respiratory chain. The mitoribosomes are attached to the mitochondrial inner membrane and translation products are cotranslationally integrated into the membrane.</text>
</comment>
<keyword evidence="4" id="KW-1185">Reference proteome</keyword>
<dbReference type="OrthoDB" id="275227at2759"/>
<feature type="domain" description="Manganese/iron superoxide dismutase C-terminal" evidence="2">
    <location>
        <begin position="215"/>
        <end position="262"/>
    </location>
</feature>
<evidence type="ECO:0000313" key="3">
    <source>
        <dbReference type="EMBL" id="ODQ68027.1"/>
    </source>
</evidence>
<evidence type="ECO:0000313" key="4">
    <source>
        <dbReference type="Proteomes" id="UP000095009"/>
    </source>
</evidence>
<evidence type="ECO:0000259" key="2">
    <source>
        <dbReference type="Pfam" id="PF02777"/>
    </source>
</evidence>
<organism evidence="3 4">
    <name type="scientific">Nadsonia fulvescens var. elongata DSM 6958</name>
    <dbReference type="NCBI Taxonomy" id="857566"/>
    <lineage>
        <taxon>Eukaryota</taxon>
        <taxon>Fungi</taxon>
        <taxon>Dikarya</taxon>
        <taxon>Ascomycota</taxon>
        <taxon>Saccharomycotina</taxon>
        <taxon>Dipodascomycetes</taxon>
        <taxon>Dipodascales</taxon>
        <taxon>Dipodascales incertae sedis</taxon>
        <taxon>Nadsonia</taxon>
    </lineage>
</organism>
<proteinExistence type="predicted"/>
<reference evidence="3 4" key="1">
    <citation type="journal article" date="2016" name="Proc. Natl. Acad. Sci. U.S.A.">
        <title>Comparative genomics of biotechnologically important yeasts.</title>
        <authorList>
            <person name="Riley R."/>
            <person name="Haridas S."/>
            <person name="Wolfe K.H."/>
            <person name="Lopes M.R."/>
            <person name="Hittinger C.T."/>
            <person name="Goeker M."/>
            <person name="Salamov A.A."/>
            <person name="Wisecaver J.H."/>
            <person name="Long T.M."/>
            <person name="Calvey C.H."/>
            <person name="Aerts A.L."/>
            <person name="Barry K.W."/>
            <person name="Choi C."/>
            <person name="Clum A."/>
            <person name="Coughlan A.Y."/>
            <person name="Deshpande S."/>
            <person name="Douglass A.P."/>
            <person name="Hanson S.J."/>
            <person name="Klenk H.-P."/>
            <person name="LaButti K.M."/>
            <person name="Lapidus A."/>
            <person name="Lindquist E.A."/>
            <person name="Lipzen A.M."/>
            <person name="Meier-Kolthoff J.P."/>
            <person name="Ohm R.A."/>
            <person name="Otillar R.P."/>
            <person name="Pangilinan J.L."/>
            <person name="Peng Y."/>
            <person name="Rokas A."/>
            <person name="Rosa C.A."/>
            <person name="Scheuner C."/>
            <person name="Sibirny A.A."/>
            <person name="Slot J.C."/>
            <person name="Stielow J.B."/>
            <person name="Sun H."/>
            <person name="Kurtzman C.P."/>
            <person name="Blackwell M."/>
            <person name="Grigoriev I.V."/>
            <person name="Jeffries T.W."/>
        </authorList>
    </citation>
    <scope>NUCLEOTIDE SEQUENCE [LARGE SCALE GENOMIC DNA]</scope>
    <source>
        <strain evidence="3 4">DSM 6958</strain>
    </source>
</reference>
<name>A0A1E3PT79_9ASCO</name>
<protein>
    <submittedName>
        <fullName evidence="3">Manganese and iron superoxide dismutase</fullName>
    </submittedName>
</protein>
<dbReference type="PANTHER" id="PTHR43595">
    <property type="entry name" value="37S RIBOSOMAL PROTEIN S26, MITOCHONDRIAL"/>
    <property type="match status" value="1"/>
</dbReference>
<dbReference type="GO" id="GO:0005737">
    <property type="term" value="C:cytoplasm"/>
    <property type="evidence" value="ECO:0007669"/>
    <property type="project" value="TreeGrafter"/>
</dbReference>
<feature type="domain" description="Manganese/iron superoxide dismutase C-terminal" evidence="2">
    <location>
        <begin position="128"/>
        <end position="191"/>
    </location>
</feature>
<dbReference type="GO" id="GO:0004784">
    <property type="term" value="F:superoxide dismutase activity"/>
    <property type="evidence" value="ECO:0007669"/>
    <property type="project" value="InterPro"/>
</dbReference>